<dbReference type="InterPro" id="IPR054579">
    <property type="entry name" value="GCE-like_dom"/>
</dbReference>
<dbReference type="Gene3D" id="3.40.50.1820">
    <property type="entry name" value="alpha/beta hydrolase"/>
    <property type="match status" value="2"/>
</dbReference>
<dbReference type="InterPro" id="IPR050261">
    <property type="entry name" value="FrsA_esterase"/>
</dbReference>
<evidence type="ECO:0000313" key="6">
    <source>
        <dbReference type="Proteomes" id="UP000184041"/>
    </source>
</evidence>
<dbReference type="RefSeq" id="WP_073059542.1">
    <property type="nucleotide sequence ID" value="NZ_FQUS01000003.1"/>
</dbReference>
<keyword evidence="3 5" id="KW-0378">Hydrolase</keyword>
<dbReference type="InterPro" id="IPR029058">
    <property type="entry name" value="AB_hydrolase_fold"/>
</dbReference>
<dbReference type="GO" id="GO:0052689">
    <property type="term" value="F:carboxylic ester hydrolase activity"/>
    <property type="evidence" value="ECO:0007669"/>
    <property type="project" value="UniProtKB-KW"/>
</dbReference>
<dbReference type="AlphaFoldDB" id="A0A1M4W0D0"/>
<reference evidence="5 6" key="1">
    <citation type="submission" date="2016-11" db="EMBL/GenBank/DDBJ databases">
        <authorList>
            <person name="Jaros S."/>
            <person name="Januszkiewicz K."/>
            <person name="Wedrychowicz H."/>
        </authorList>
    </citation>
    <scope>NUCLEOTIDE SEQUENCE [LARGE SCALE GENOMIC DNA]</scope>
    <source>
        <strain evidence="5 6">DSM 21986</strain>
    </source>
</reference>
<dbReference type="Proteomes" id="UP000184041">
    <property type="component" value="Unassembled WGS sequence"/>
</dbReference>
<dbReference type="OrthoDB" id="9809261at2"/>
<dbReference type="SUPFAM" id="SSF53474">
    <property type="entry name" value="alpha/beta-Hydrolases"/>
    <property type="match status" value="2"/>
</dbReference>
<keyword evidence="6" id="KW-1185">Reference proteome</keyword>
<evidence type="ECO:0000256" key="2">
    <source>
        <dbReference type="ARBA" id="ARBA00022729"/>
    </source>
</evidence>
<dbReference type="PANTHER" id="PTHR22946">
    <property type="entry name" value="DIENELACTONE HYDROLASE DOMAIN-CONTAINING PROTEIN-RELATED"/>
    <property type="match status" value="1"/>
</dbReference>
<organism evidence="5 6">
    <name type="scientific">Fodinibius roseus</name>
    <dbReference type="NCBI Taxonomy" id="1194090"/>
    <lineage>
        <taxon>Bacteria</taxon>
        <taxon>Pseudomonadati</taxon>
        <taxon>Balneolota</taxon>
        <taxon>Balneolia</taxon>
        <taxon>Balneolales</taxon>
        <taxon>Balneolaceae</taxon>
        <taxon>Fodinibius</taxon>
    </lineage>
</organism>
<evidence type="ECO:0000256" key="3">
    <source>
        <dbReference type="ARBA" id="ARBA00022801"/>
    </source>
</evidence>
<dbReference type="Pfam" id="PF22244">
    <property type="entry name" value="GCE_fung"/>
    <property type="match status" value="2"/>
</dbReference>
<evidence type="ECO:0000259" key="4">
    <source>
        <dbReference type="Pfam" id="PF22244"/>
    </source>
</evidence>
<evidence type="ECO:0000256" key="1">
    <source>
        <dbReference type="ARBA" id="ARBA00022487"/>
    </source>
</evidence>
<dbReference type="EMBL" id="FQUS01000003">
    <property type="protein sequence ID" value="SHE74590.1"/>
    <property type="molecule type" value="Genomic_DNA"/>
</dbReference>
<gene>
    <name evidence="5" type="ORF">SAMN05443144_10382</name>
</gene>
<feature type="domain" description="4-O-methyl-glucuronoyl methylesterase-like" evidence="4">
    <location>
        <begin position="570"/>
        <end position="743"/>
    </location>
</feature>
<keyword evidence="1" id="KW-0719">Serine esterase</keyword>
<dbReference type="PANTHER" id="PTHR22946:SF9">
    <property type="entry name" value="POLYKETIDE TRANSFERASE AF380"/>
    <property type="match status" value="1"/>
</dbReference>
<feature type="domain" description="4-O-methyl-glucuronoyl methylesterase-like" evidence="4">
    <location>
        <begin position="165"/>
        <end position="385"/>
    </location>
</feature>
<keyword evidence="2" id="KW-0732">Signal</keyword>
<dbReference type="STRING" id="1194090.SAMN05443144_10382"/>
<name>A0A1M4W0D0_9BACT</name>
<sequence length="776" mass="88625">MGKDIANVLFLLMSVCVGFIHISHSSAHAQRGEEDRQQYLEQLLEVLPPDRYQRRSDALPPTPVDSTWSAWVERTGELPPDFEQMPSLPFLPDPLVLNEGGEHIPVETISQWRKKRQWIKEKAQHWITGTVPPPPGNLKAELLEERQMGELTEQDVLLRFGPDHKAQLRITLLIPPGEGPFPVFMCPWKEDRYDWVQAAVRRGYIGVRFAATDPKYGLEDDSEAYADIWWPDYDFTTLMRWAWSASRTIDYLHTLPQVNREQIALTGLSRNGKSALWAAAYDKRIKAVVPISGGTGGEHPFRYTSAKYNNESIELLTRVQPHWLHPRLRFFVGREHKLPVDQNSLMALVAPRGLMLTSSINEHAADPWGIEQAYRSAKSVYEFLGAEENIAIDLRDGFHSPAARDMERYLDFFDYVFERGDTEPQNKLYYDYTFSKWLGLSGEMIDPLDYPSKGIDDMLEDPDGQKIDKTEDWEKKREEIRSRISWGLGKEPPSLSPGPQRNYKRDVLGLPRVDESVGSRPISFGRLYYPADGEGQPVDDDLPVVVYLHEYTYSTGFLRTGDIIDRFTDRGFAVYVFDQIGFGTRIEEGRLFYERFPRWSKMGRMVADVRWAIDELASVNYLDHDNLFVGGYALGGTVSLYSAALDARIAGVISVAGFSPMRTDRPGKTAEGIYRYSHLHGLLPRLGFFVGHEDRIPYDYHEILASIAPRPVLVTAPTWDQYNSSEDVTMAVDEAAEVYQLYGAGDALRLEKPEDYNRLSPEMKEDMVDWAAEMVE</sequence>
<proteinExistence type="predicted"/>
<accession>A0A1M4W0D0</accession>
<protein>
    <submittedName>
        <fullName evidence="5">BAAT / Acyl-CoA thioester hydrolase C terminal</fullName>
    </submittedName>
</protein>
<evidence type="ECO:0000313" key="5">
    <source>
        <dbReference type="EMBL" id="SHE74590.1"/>
    </source>
</evidence>